<comment type="cofactor">
    <cofactor evidence="10">
        <name>Zn(2+)</name>
        <dbReference type="ChEBI" id="CHEBI:29105"/>
    </cofactor>
    <text evidence="10">Binds 1 zinc ion per subunit.</text>
</comment>
<feature type="binding site" evidence="11">
    <location>
        <position position="116"/>
    </location>
    <ligand>
        <name>glycerol</name>
        <dbReference type="ChEBI" id="CHEBI:17754"/>
    </ligand>
</feature>
<dbReference type="Gene3D" id="3.40.50.1970">
    <property type="match status" value="1"/>
</dbReference>
<keyword evidence="5" id="KW-0560">Oxidoreductase</keyword>
<keyword evidence="1" id="KW-0963">Cytoplasm</keyword>
<sequence>MNIPIPSILEIGEGVISRIDEMMRTYRFSKAVILFDDFTYQVYEQEMKQTISSISVHTVCLPPQLDIVDIMRKAFELPHCDVMMAMGGGAVIDCGKYMAFLRQVPFISIPTSASNDGFASTNCSLLVHGKKTTVPAKVPFGILADLNIIQQAPGRFILAGVGDLMSNITALYDWEFEQSHGVSRVNAFAAMISKKAVNSFIRTPMQNIKHPIFLKELISSLTMSGISTVISGNSAPISGSEHLISHALDKMSPSPHMHGIQVGIATYIMAHVQQHRAERITKVFTRTGFFDYVKTLRLNKEEYRQAIDIAPTIKPNRYTYIHDEQYRKRAIELLDKDSILQEIFA</sequence>
<dbReference type="STRING" id="1325335.GCA_001418025_01697"/>
<evidence type="ECO:0000313" key="14">
    <source>
        <dbReference type="Proteomes" id="UP000182738"/>
    </source>
</evidence>
<keyword evidence="9" id="KW-1208">Phospholipid metabolism</keyword>
<dbReference type="PANTHER" id="PTHR43616:SF5">
    <property type="entry name" value="GLYCEROL DEHYDROGENASE 1"/>
    <property type="match status" value="1"/>
</dbReference>
<feature type="binding site" evidence="12">
    <location>
        <position position="120"/>
    </location>
    <ligand>
        <name>NAD(+)</name>
        <dbReference type="ChEBI" id="CHEBI:57540"/>
    </ligand>
</feature>
<dbReference type="CDD" id="cd08174">
    <property type="entry name" value="G1PDH-like"/>
    <property type="match status" value="1"/>
</dbReference>
<proteinExistence type="predicted"/>
<dbReference type="Pfam" id="PF13685">
    <property type="entry name" value="Fe-ADH_2"/>
    <property type="match status" value="1"/>
</dbReference>
<dbReference type="InterPro" id="IPR016205">
    <property type="entry name" value="Glycerol_DH"/>
</dbReference>
<keyword evidence="2" id="KW-0444">Lipid biosynthesis</keyword>
<gene>
    <name evidence="13" type="ORF">Ga0061060_10964</name>
</gene>
<keyword evidence="8" id="KW-0594">Phospholipid biosynthesis</keyword>
<dbReference type="GO" id="GO:0016614">
    <property type="term" value="F:oxidoreductase activity, acting on CH-OH group of donors"/>
    <property type="evidence" value="ECO:0007669"/>
    <property type="project" value="InterPro"/>
</dbReference>
<evidence type="ECO:0000256" key="2">
    <source>
        <dbReference type="ARBA" id="ARBA00022516"/>
    </source>
</evidence>
<dbReference type="InterPro" id="IPR032837">
    <property type="entry name" value="G1PDH"/>
</dbReference>
<evidence type="ECO:0000256" key="4">
    <source>
        <dbReference type="ARBA" id="ARBA00022857"/>
    </source>
</evidence>
<dbReference type="EMBL" id="CYGZ01000009">
    <property type="protein sequence ID" value="CUA80385.1"/>
    <property type="molecule type" value="Genomic_DNA"/>
</dbReference>
<dbReference type="GO" id="GO:0008654">
    <property type="term" value="P:phospholipid biosynthetic process"/>
    <property type="evidence" value="ECO:0007669"/>
    <property type="project" value="UniProtKB-KW"/>
</dbReference>
<feature type="binding site" evidence="10">
    <location>
        <position position="163"/>
    </location>
    <ligand>
        <name>glycerol</name>
        <dbReference type="ChEBI" id="CHEBI:17754"/>
    </ligand>
</feature>
<dbReference type="PIRSF" id="PIRSF000112">
    <property type="entry name" value="Glycerol_dehydrogenase"/>
    <property type="match status" value="1"/>
</dbReference>
<evidence type="ECO:0000256" key="6">
    <source>
        <dbReference type="ARBA" id="ARBA00023027"/>
    </source>
</evidence>
<keyword evidence="4" id="KW-0521">NADP</keyword>
<feature type="binding site" evidence="10">
    <location>
        <position position="242"/>
    </location>
    <ligand>
        <name>glycerol</name>
        <dbReference type="ChEBI" id="CHEBI:17754"/>
    </ligand>
</feature>
<dbReference type="SUPFAM" id="SSF56796">
    <property type="entry name" value="Dehydroquinate synthase-like"/>
    <property type="match status" value="1"/>
</dbReference>
<organism evidence="13 14">
    <name type="scientific">Anoxybacillus suryakundensis</name>
    <dbReference type="NCBI Taxonomy" id="1325335"/>
    <lineage>
        <taxon>Bacteria</taxon>
        <taxon>Bacillati</taxon>
        <taxon>Bacillota</taxon>
        <taxon>Bacilli</taxon>
        <taxon>Bacillales</taxon>
        <taxon>Anoxybacillaceae</taxon>
        <taxon>Anoxybacillus</taxon>
    </lineage>
</organism>
<evidence type="ECO:0000256" key="7">
    <source>
        <dbReference type="ARBA" id="ARBA00023098"/>
    </source>
</evidence>
<feature type="binding site" evidence="10">
    <location>
        <position position="258"/>
    </location>
    <ligand>
        <name>glycerol</name>
        <dbReference type="ChEBI" id="CHEBI:17754"/>
    </ligand>
</feature>
<dbReference type="PANTHER" id="PTHR43616">
    <property type="entry name" value="GLYCEROL DEHYDROGENASE"/>
    <property type="match status" value="1"/>
</dbReference>
<dbReference type="GO" id="GO:0046872">
    <property type="term" value="F:metal ion binding"/>
    <property type="evidence" value="ECO:0007669"/>
    <property type="project" value="UniProtKB-KW"/>
</dbReference>
<evidence type="ECO:0000313" key="13">
    <source>
        <dbReference type="EMBL" id="CUA80385.1"/>
    </source>
</evidence>
<keyword evidence="10" id="KW-0862">Zinc</keyword>
<dbReference type="AlphaFoldDB" id="A0A0K6GNT3"/>
<evidence type="ECO:0000256" key="1">
    <source>
        <dbReference type="ARBA" id="ARBA00022490"/>
    </source>
</evidence>
<reference evidence="14" key="1">
    <citation type="submission" date="2015-08" db="EMBL/GenBank/DDBJ databases">
        <authorList>
            <person name="Varghese N."/>
        </authorList>
    </citation>
    <scope>NUCLEOTIDE SEQUENCE [LARGE SCALE GENOMIC DNA]</scope>
    <source>
        <strain evidence="14">DSM 27374</strain>
    </source>
</reference>
<keyword evidence="14" id="KW-1185">Reference proteome</keyword>
<accession>A0A0K6GNT3</accession>
<evidence type="ECO:0000256" key="8">
    <source>
        <dbReference type="ARBA" id="ARBA00023209"/>
    </source>
</evidence>
<evidence type="ECO:0000256" key="10">
    <source>
        <dbReference type="PIRSR" id="PIRSR000112-1"/>
    </source>
</evidence>
<evidence type="ECO:0000256" key="5">
    <source>
        <dbReference type="ARBA" id="ARBA00023002"/>
    </source>
</evidence>
<evidence type="ECO:0000256" key="9">
    <source>
        <dbReference type="ARBA" id="ARBA00023264"/>
    </source>
</evidence>
<dbReference type="Proteomes" id="UP000182738">
    <property type="component" value="Unassembled WGS sequence"/>
</dbReference>
<evidence type="ECO:0000256" key="12">
    <source>
        <dbReference type="PIRSR" id="PIRSR000112-3"/>
    </source>
</evidence>
<feature type="binding site" evidence="12">
    <location>
        <begin position="89"/>
        <end position="93"/>
    </location>
    <ligand>
        <name>NAD(+)</name>
        <dbReference type="ChEBI" id="CHEBI:57540"/>
    </ligand>
</feature>
<dbReference type="RefSeq" id="WP_055441374.1">
    <property type="nucleotide sequence ID" value="NZ_BAABDZ010000030.1"/>
</dbReference>
<dbReference type="OrthoDB" id="9763580at2"/>
<keyword evidence="6 12" id="KW-0520">NAD</keyword>
<protein>
    <submittedName>
        <fullName evidence="13">Glycerol dehydrogenase or related enzyme, iron-containing ADH family</fullName>
    </submittedName>
</protein>
<dbReference type="Gene3D" id="1.20.1090.10">
    <property type="entry name" value="Dehydroquinate synthase-like - alpha domain"/>
    <property type="match status" value="1"/>
</dbReference>
<keyword evidence="3 10" id="KW-0479">Metal-binding</keyword>
<keyword evidence="7" id="KW-0443">Lipid metabolism</keyword>
<evidence type="ECO:0000256" key="3">
    <source>
        <dbReference type="ARBA" id="ARBA00022723"/>
    </source>
</evidence>
<name>A0A0K6GNT3_9BACL</name>
<evidence type="ECO:0000256" key="11">
    <source>
        <dbReference type="PIRSR" id="PIRSR000112-2"/>
    </source>
</evidence>
<feature type="binding site" evidence="12">
    <location>
        <begin position="111"/>
        <end position="114"/>
    </location>
    <ligand>
        <name>NAD(+)</name>
        <dbReference type="ChEBI" id="CHEBI:57540"/>
    </ligand>
</feature>